<feature type="signal peptide" evidence="2">
    <location>
        <begin position="1"/>
        <end position="25"/>
    </location>
</feature>
<dbReference type="OrthoDB" id="9780943at2"/>
<dbReference type="PANTHER" id="PTHR42928:SF3">
    <property type="entry name" value="UPF0065 PROTEIN YFLP"/>
    <property type="match status" value="1"/>
</dbReference>
<dbReference type="Pfam" id="PF03401">
    <property type="entry name" value="TctC"/>
    <property type="match status" value="1"/>
</dbReference>
<evidence type="ECO:0000256" key="1">
    <source>
        <dbReference type="ARBA" id="ARBA00006987"/>
    </source>
</evidence>
<feature type="chain" id="PRO_5012982438" evidence="2">
    <location>
        <begin position="26"/>
        <end position="329"/>
    </location>
</feature>
<gene>
    <name evidence="3" type="ORF">CBP31_05050</name>
</gene>
<evidence type="ECO:0000256" key="2">
    <source>
        <dbReference type="SAM" id="SignalP"/>
    </source>
</evidence>
<dbReference type="InterPro" id="IPR042100">
    <property type="entry name" value="Bug_dom1"/>
</dbReference>
<keyword evidence="2" id="KW-0732">Signal</keyword>
<dbReference type="InterPro" id="IPR005064">
    <property type="entry name" value="BUG"/>
</dbReference>
<sequence>MKLTPLVHALLGAGLLMMGTGAAHADFTPNKPECIAPAKPGGGFDLTCRILTSSLDKSGLLDQPMRVTFMPGGVGAVAYTHMNSNRRTDDNAVVAFSSGSSLNLALSKFGKDLDVDDARWIGAIGTDYGAIIVKADAPWNNLAELAADIKANPGKQVVGAGGTVGSQDWMKAAFFYRHLGLDPRTMRYVAYEGGGDAMAAVLGNHIQVYPGDMSEIKGQLDAGIVRVLAVLSPERLDGDYAQIPTATEQGFDIEWPIMRGFYMAPEASDEAYQYWVNQFNELYQTEAFTEVRNKQGLFPLSMSGDKFEAYIKTEVEKFQGLSREMGLLK</sequence>
<keyword evidence="4" id="KW-1185">Reference proteome</keyword>
<dbReference type="PIRSF" id="PIRSF017082">
    <property type="entry name" value="YflP"/>
    <property type="match status" value="1"/>
</dbReference>
<protein>
    <submittedName>
        <fullName evidence="3">Tricarboxylic transporter</fullName>
    </submittedName>
</protein>
<accession>A0A1Y0D4D9</accession>
<dbReference type="PANTHER" id="PTHR42928">
    <property type="entry name" value="TRICARBOXYLATE-BINDING PROTEIN"/>
    <property type="match status" value="1"/>
</dbReference>
<dbReference type="Proteomes" id="UP000243937">
    <property type="component" value="Chromosome"/>
</dbReference>
<name>A0A1Y0D4D9_9GAMM</name>
<dbReference type="CDD" id="cd07012">
    <property type="entry name" value="PBP2_Bug_TTT"/>
    <property type="match status" value="1"/>
</dbReference>
<dbReference type="RefSeq" id="WP_087035154.1">
    <property type="nucleotide sequence ID" value="NZ_CP021377.1"/>
</dbReference>
<reference evidence="3 4" key="1">
    <citation type="journal article" date="2014" name="Int. J. Syst. Evol. Microbiol.">
        <title>Oceanisphaera profunda sp. nov., a marine bacterium isolated from deep-sea sediment, and emended description of the genus Oceanisphaera.</title>
        <authorList>
            <person name="Xu Z."/>
            <person name="Zhang X.Y."/>
            <person name="Su H.N."/>
            <person name="Yu Z.C."/>
            <person name="Liu C."/>
            <person name="Li H."/>
            <person name="Chen X.L."/>
            <person name="Song X.Y."/>
            <person name="Xie B.B."/>
            <person name="Qin Q.L."/>
            <person name="Zhou B.C."/>
            <person name="Shi M."/>
            <person name="Huang Y."/>
            <person name="Zhang Y.Z."/>
        </authorList>
    </citation>
    <scope>NUCLEOTIDE SEQUENCE [LARGE SCALE GENOMIC DNA]</scope>
    <source>
        <strain evidence="3 4">SM1222</strain>
    </source>
</reference>
<dbReference type="EMBL" id="CP021377">
    <property type="protein sequence ID" value="ART82066.1"/>
    <property type="molecule type" value="Genomic_DNA"/>
</dbReference>
<organism evidence="3 4">
    <name type="scientific">Oceanisphaera profunda</name>
    <dbReference type="NCBI Taxonomy" id="1416627"/>
    <lineage>
        <taxon>Bacteria</taxon>
        <taxon>Pseudomonadati</taxon>
        <taxon>Pseudomonadota</taxon>
        <taxon>Gammaproteobacteria</taxon>
        <taxon>Aeromonadales</taxon>
        <taxon>Aeromonadaceae</taxon>
        <taxon>Oceanisphaera</taxon>
    </lineage>
</organism>
<dbReference type="AlphaFoldDB" id="A0A1Y0D4D9"/>
<dbReference type="KEGG" id="opf:CBP31_05050"/>
<evidence type="ECO:0000313" key="3">
    <source>
        <dbReference type="EMBL" id="ART82066.1"/>
    </source>
</evidence>
<dbReference type="Gene3D" id="3.40.190.10">
    <property type="entry name" value="Periplasmic binding protein-like II"/>
    <property type="match status" value="1"/>
</dbReference>
<evidence type="ECO:0000313" key="4">
    <source>
        <dbReference type="Proteomes" id="UP000243937"/>
    </source>
</evidence>
<proteinExistence type="inferred from homology"/>
<dbReference type="Gene3D" id="3.40.190.150">
    <property type="entry name" value="Bordetella uptake gene, domain 1"/>
    <property type="match status" value="1"/>
</dbReference>
<dbReference type="SUPFAM" id="SSF53850">
    <property type="entry name" value="Periplasmic binding protein-like II"/>
    <property type="match status" value="1"/>
</dbReference>
<comment type="similarity">
    <text evidence="1">Belongs to the UPF0065 (bug) family.</text>
</comment>